<feature type="region of interest" description="Disordered" evidence="1">
    <location>
        <begin position="241"/>
        <end position="267"/>
    </location>
</feature>
<dbReference type="SUPFAM" id="SSF54373">
    <property type="entry name" value="FAD-linked reductases, C-terminal domain"/>
    <property type="match status" value="1"/>
</dbReference>
<dbReference type="InterPro" id="IPR036188">
    <property type="entry name" value="FAD/NAD-bd_sf"/>
</dbReference>
<dbReference type="PROSITE" id="PS51318">
    <property type="entry name" value="TAT"/>
    <property type="match status" value="1"/>
</dbReference>
<dbReference type="Proteomes" id="UP000244893">
    <property type="component" value="Unassembled WGS sequence"/>
</dbReference>
<dbReference type="RefSeq" id="WP_116757225.1">
    <property type="nucleotide sequence ID" value="NZ_JBHUEX010000001.1"/>
</dbReference>
<dbReference type="SUPFAM" id="SSF51905">
    <property type="entry name" value="FAD/NAD(P)-binding domain"/>
    <property type="match status" value="2"/>
</dbReference>
<accession>A0A2V1HWV3</accession>
<feature type="domain" description="Amine oxidase" evidence="2">
    <location>
        <begin position="311"/>
        <end position="455"/>
    </location>
</feature>
<dbReference type="Pfam" id="PF01593">
    <property type="entry name" value="Amino_oxidase"/>
    <property type="match status" value="2"/>
</dbReference>
<evidence type="ECO:0000313" key="3">
    <source>
        <dbReference type="EMBL" id="PVZ94714.1"/>
    </source>
</evidence>
<dbReference type="Pfam" id="PF13450">
    <property type="entry name" value="NAD_binding_8"/>
    <property type="match status" value="1"/>
</dbReference>
<dbReference type="PROSITE" id="PS51257">
    <property type="entry name" value="PROKAR_LIPOPROTEIN"/>
    <property type="match status" value="1"/>
</dbReference>
<dbReference type="PANTHER" id="PTHR10742">
    <property type="entry name" value="FLAVIN MONOAMINE OXIDASE"/>
    <property type="match status" value="1"/>
</dbReference>
<dbReference type="EMBL" id="QEOP01000002">
    <property type="protein sequence ID" value="PVZ94714.1"/>
    <property type="molecule type" value="Genomic_DNA"/>
</dbReference>
<feature type="region of interest" description="Disordered" evidence="1">
    <location>
        <begin position="27"/>
        <end position="47"/>
    </location>
</feature>
<dbReference type="InterPro" id="IPR002937">
    <property type="entry name" value="Amino_oxidase"/>
</dbReference>
<gene>
    <name evidence="3" type="ORF">DDQ50_13605</name>
</gene>
<dbReference type="Gene3D" id="3.50.50.60">
    <property type="entry name" value="FAD/NAD(P)-binding domain"/>
    <property type="match status" value="2"/>
</dbReference>
<name>A0A2V1HWV3_9MICO</name>
<evidence type="ECO:0000313" key="4">
    <source>
        <dbReference type="Proteomes" id="UP000244893"/>
    </source>
</evidence>
<dbReference type="InterPro" id="IPR050281">
    <property type="entry name" value="Flavin_monoamine_oxidase"/>
</dbReference>
<dbReference type="PRINTS" id="PR00419">
    <property type="entry name" value="ADXRDTASE"/>
</dbReference>
<reference evidence="3 4" key="1">
    <citation type="submission" date="2018-05" db="EMBL/GenBank/DDBJ databases">
        <title>Amnibacterium sp. M8JJ-5, whole genome shotgun sequence.</title>
        <authorList>
            <person name="Tuo L."/>
        </authorList>
    </citation>
    <scope>NUCLEOTIDE SEQUENCE [LARGE SCALE GENOMIC DNA]</scope>
    <source>
        <strain evidence="3 4">M8JJ-5</strain>
    </source>
</reference>
<feature type="domain" description="Amine oxidase" evidence="2">
    <location>
        <begin position="47"/>
        <end position="121"/>
    </location>
</feature>
<protein>
    <recommendedName>
        <fullName evidence="2">Amine oxidase domain-containing protein</fullName>
    </recommendedName>
</protein>
<dbReference type="InterPro" id="IPR006311">
    <property type="entry name" value="TAT_signal"/>
</dbReference>
<dbReference type="GO" id="GO:0016491">
    <property type="term" value="F:oxidoreductase activity"/>
    <property type="evidence" value="ECO:0007669"/>
    <property type="project" value="InterPro"/>
</dbReference>
<comment type="caution">
    <text evidence="3">The sequence shown here is derived from an EMBL/GenBank/DDBJ whole genome shotgun (WGS) entry which is preliminary data.</text>
</comment>
<dbReference type="PANTHER" id="PTHR10742:SF410">
    <property type="entry name" value="LYSINE-SPECIFIC HISTONE DEMETHYLASE 2"/>
    <property type="match status" value="1"/>
</dbReference>
<keyword evidence="4" id="KW-1185">Reference proteome</keyword>
<proteinExistence type="predicted"/>
<sequence length="469" mass="48757">MSFSRRTFLTGAATGFSVLVLTACTPEAPKPTPTRTVAPTPDPVGPVPAPTAIVRSDWLGDEFSRGSHSFVAAGASPEQRAVLGKHLDGRIFFAGEATSIEQPATVDGAAQSGLSAAGEVLAYSTEGERIAIIGAGAAGAAAASRLVDSGLTVTVIEARDRIGGRIATLDDEDWPVPVELGAAWAPESGSAVSLRLASLGIETVALERDRLLRLADGTDVDPSDSGDAAITSAVDWAADRPEDSTITESLDGSGAGDADDSGDPPTARDRIDLALLEHIAIDRGAYPDEISSWYGVALPAAPTEERVLGGYARYITDQLDGTDVWLSSAVTALSYGDNGVSIRLATGESISVDRAIVTVPLGVLKQQGITFDPALPFEHRAAIADLGFGTTETIWLRFDEKFWDTDAVRWSVIGSDLAITEWVNLEPLTGEAVLVGALSGSQSAVLAGLDDDAVLVELSSSLMPFLAES</sequence>
<organism evidence="3 4">
    <name type="scientific">Amnibacterium flavum</name>
    <dbReference type="NCBI Taxonomy" id="2173173"/>
    <lineage>
        <taxon>Bacteria</taxon>
        <taxon>Bacillati</taxon>
        <taxon>Actinomycetota</taxon>
        <taxon>Actinomycetes</taxon>
        <taxon>Micrococcales</taxon>
        <taxon>Microbacteriaceae</taxon>
        <taxon>Amnibacterium</taxon>
    </lineage>
</organism>
<dbReference type="OrthoDB" id="337830at2"/>
<evidence type="ECO:0000256" key="1">
    <source>
        <dbReference type="SAM" id="MobiDB-lite"/>
    </source>
</evidence>
<evidence type="ECO:0000259" key="2">
    <source>
        <dbReference type="Pfam" id="PF01593"/>
    </source>
</evidence>
<dbReference type="AlphaFoldDB" id="A0A2V1HWV3"/>